<dbReference type="SUPFAM" id="SSF46626">
    <property type="entry name" value="Cytochrome c"/>
    <property type="match status" value="2"/>
</dbReference>
<evidence type="ECO:0000256" key="2">
    <source>
        <dbReference type="ARBA" id="ARBA00022723"/>
    </source>
</evidence>
<dbReference type="Gene3D" id="3.40.1350.20">
    <property type="match status" value="1"/>
</dbReference>
<dbReference type="InterPro" id="IPR015943">
    <property type="entry name" value="WD40/YVTN_repeat-like_dom_sf"/>
</dbReference>
<feature type="domain" description="Cytochrome c" evidence="7">
    <location>
        <begin position="1068"/>
        <end position="1178"/>
    </location>
</feature>
<keyword evidence="10" id="KW-1185">Reference proteome</keyword>
<dbReference type="GO" id="GO:0030248">
    <property type="term" value="F:cellulose binding"/>
    <property type="evidence" value="ECO:0007669"/>
    <property type="project" value="InterPro"/>
</dbReference>
<dbReference type="SMART" id="SM01067">
    <property type="entry name" value="CBM_3"/>
    <property type="match status" value="1"/>
</dbReference>
<dbReference type="SMART" id="SM00089">
    <property type="entry name" value="PKD"/>
    <property type="match status" value="4"/>
</dbReference>
<dbReference type="InterPro" id="IPR036909">
    <property type="entry name" value="Cyt_c-like_dom_sf"/>
</dbReference>
<dbReference type="InterPro" id="IPR032812">
    <property type="entry name" value="SbsA_Ig"/>
</dbReference>
<proteinExistence type="predicted"/>
<dbReference type="InterPro" id="IPR008965">
    <property type="entry name" value="CBM2/CBM3_carb-bd_dom_sf"/>
</dbReference>
<dbReference type="CDD" id="cd00146">
    <property type="entry name" value="PKD"/>
    <property type="match status" value="4"/>
</dbReference>
<keyword evidence="3" id="KW-0732">Signal</keyword>
<dbReference type="Pfam" id="PF13205">
    <property type="entry name" value="Big_5"/>
    <property type="match status" value="1"/>
</dbReference>
<dbReference type="Pfam" id="PF18962">
    <property type="entry name" value="Por_Secre_tail"/>
    <property type="match status" value="1"/>
</dbReference>
<dbReference type="InterPro" id="IPR000601">
    <property type="entry name" value="PKD_dom"/>
</dbReference>
<dbReference type="InterPro" id="IPR001956">
    <property type="entry name" value="CBM3"/>
</dbReference>
<gene>
    <name evidence="9" type="ORF">SAMN04488508_1074</name>
</gene>
<dbReference type="InterPro" id="IPR011045">
    <property type="entry name" value="N2O_reductase_N"/>
</dbReference>
<dbReference type="FunFam" id="2.60.40.10:FF:000270">
    <property type="entry name" value="Cell surface protein"/>
    <property type="match status" value="1"/>
</dbReference>
<dbReference type="Pfam" id="PF17957">
    <property type="entry name" value="Big_7"/>
    <property type="match status" value="1"/>
</dbReference>
<dbReference type="Gene3D" id="2.60.40.710">
    <property type="entry name" value="Endoglucanase-like"/>
    <property type="match status" value="1"/>
</dbReference>
<feature type="domain" description="PKD" evidence="6">
    <location>
        <begin position="1834"/>
        <end position="1916"/>
    </location>
</feature>
<dbReference type="PANTHER" id="PTHR47197:SF3">
    <property type="entry name" value="DIHYDRO-HEME D1 DEHYDROGENASE"/>
    <property type="match status" value="1"/>
</dbReference>
<dbReference type="InterPro" id="IPR036966">
    <property type="entry name" value="CBM3_sf"/>
</dbReference>
<feature type="domain" description="PKD" evidence="6">
    <location>
        <begin position="488"/>
        <end position="570"/>
    </location>
</feature>
<dbReference type="InterPro" id="IPR022409">
    <property type="entry name" value="PKD/Chitinase_dom"/>
</dbReference>
<feature type="domain" description="PKD" evidence="6">
    <location>
        <begin position="2011"/>
        <end position="2099"/>
    </location>
</feature>
<sequence>MKPAYKKRASWLMLFKKTNYRLWIAIAVFISFGLVVKSVRQVYDGTKGPEMTTQTWPAGTFLANFPEGDRINTYHRNYLMINGQAGTGIWDVSNPTAPKRVQFSDAANNGHRWWKLEGDLFYREYSVPEVQGTGYKYLDLSDMLDRKPVTASDILYTVQDGQANYDNLETFPHTIVGSRVFDMRSGVQVDDIPVPAAVPDVVVRVGNYVFYAPQTGAITVFDFGDPNDIKFLGSFGGDIPHEQYSTGIQLWRNYLVFMSGNQGPDALVGFDISDPTDVKRGFSLHSDQITLGRYMIFQDEFGFSGRFDRGVKFNFETMEIEQEFFPPSSDETLQFIDNQWMPIGHILVASGDDKTSIFAHQDGLDTNPPSVGHHFPIAGAINQPITTTIGFVINETLNDLTLNDQTIQVSPLGGDPIRGDVTTTSYQVINYAPKEELLPNTTYEVKFVEGGIKDAVGNGMEEYIFYFTTGGDASNQSPSITGINLDQPSPVTTGTQIQFVAEASDPEGNTLNYRWDFGDSSPKTEWVGNTVTHTYTDSGNYTVQVQVSDNNGGFAVASQSLVITGNLSALRPTQSSPIAVDEINRIVWSVNPDNNSVTLINADNLSIIKEVTVGKDPISVAIDKNSNAWVSCRDSDQLYILNTQGTVQKTIVLNKGTRPYGMVFTPDGEKGFVSGFGSGNIIEVSSQTNSVSTSFSIGDTPRALGITGDGETLLVTRFISPDSEGQIWEVDINTRTLKNTISLPLDDFTQDNGNAGRGLPNYISGVTIHPNNQTAWSVAKKDNILRGLARDGQPLTFDNVVRTAISPINLVTSTEILPSRLDIDNHGQPSSALFSPSGNYLFVTMQGNNRIVVIDPKRGMELLKMDVGKAPQGLVVDPVTNRLFVKNFMDRSVTVFDAEQMIKNGTVTLEKVSDITTVSQEELSATVLKGKQIFYDAADLKMGTDGYISCASCHIDGTQDGRTWDFTDRGEGLRNTISLIGRAGTGHGRVHWSANFDEIQDFENDIRFHFKGQGFMSNADFNDGTTALSLGSPKVGKSADLDALTAYIESLNTFDPSPYRNSDGSLTTQGVAGKSLFEDLKCNSCHGGSSFTDSNTGKLHDVGTVVANSGNRLQKQLLGIDVPTLKDVWATAPYLHNGSAKTIRDVLTTYNTGDAHGNISSLSQTQIDQLEAYIKQIDGSEIGVTSTQDLEMSSPIDGAQIDTSDPVKLSVNTNIEGVTKIEYYVDNDLVDEVTTPPFESSWQPIIWKSYTMAAKVFYNNGKTASITPEINAKFKNTIKVMFVVGDKNNLSVEDQRIKSRLEQKLGFVITLFSDEEATSPQSANPFDLVLVSSTVDPRELGNDLEGARVPLMTWNPFMYGKLRMTSGELNTGYGITPEGFANVTITATDHPMAAGAGIQTALYSITQSLPFGNPSDEAIVIAKAGTKPILFGYEPSISIPSRRVAFPLRDQFMHLLTDQGLKMFDAAVLWTLHGGDATTPIGPLPDVYFKSPTDGQLVNTPLQINFETEGWDLPSQQYKLRFRIDGSDRGLIDAEGEFTDATALSEGPHELTLQMERSDNSLTDLGETITVIVTNDPLPQNPTAIIESPSNGGLVGPDFSIEFSTFLWDIAPGGQHVKYFIDDIEQGSVFSIAPIAVSNLPEGQHTIKLVLAKANGEITGDPAEISITVDERFNNLPDTDFSVEYSDNSSSVSTSELKPIFQIVSESAQSLPLSDFKVRYWFTPEHDTPMSFNIDYAQVTGVSGTFGTQGAENYLELGFNASSGNLPANGKSGIIQTRLHHSNFQTHNQVNDFSYDAGKTSLQPHVLITLYYKGTLVWGLEPDGNNVPTPNRIPTATITVDTNSGVPPLALNLDASGSSDPDGDVLTYNWDFGNGDTATGGVVAYTYQQAGDYDVVVTVDDSKGGTDIETVRITVTNPIPVLEANFTATPTQGTVPLVVNFDSSSSVFPGNAVISYSWDFGDGNVSTAQNPSHTYTQTGSYAVVLTISDAANSDISETVTITVTDPSIPTATANIVANATIATAPAIINFDGSGSTISDNSVLSYDWDFGDGTSDAGAMVAHEYTVAGNYVVSLTVSNADGISDTTTQNIVIEEPVVGGNDCAFGTPLANPLPTIENSTYSNMYVLGTGGPDLSNVTNFTINWSLENNGLWQLSINTNNGVPDWWVNLIANSTNQTFNSAQPEITFSGTGITNFDGTYYVAKDGDNFVMVSKAGTFTIYFSNAAAAPGCENAVKATNNDKKLQVVTSPNPFVDQITISNPKTLQGARITIIDLNGKIIQSHQIQQDTSQITLATDGIESGMYFMQIQYAGATVVKQILKYK</sequence>
<evidence type="ECO:0000256" key="3">
    <source>
        <dbReference type="ARBA" id="ARBA00022729"/>
    </source>
</evidence>
<dbReference type="RefSeq" id="WP_073317680.1">
    <property type="nucleotide sequence ID" value="NZ_FQYP01000007.1"/>
</dbReference>
<dbReference type="Gene3D" id="2.60.40.10">
    <property type="entry name" value="Immunoglobulins"/>
    <property type="match status" value="4"/>
</dbReference>
<feature type="domain" description="PKD" evidence="6">
    <location>
        <begin position="1922"/>
        <end position="2010"/>
    </location>
</feature>
<dbReference type="GO" id="GO:0005975">
    <property type="term" value="P:carbohydrate metabolic process"/>
    <property type="evidence" value="ECO:0007669"/>
    <property type="project" value="InterPro"/>
</dbReference>
<dbReference type="Pfam" id="PF00942">
    <property type="entry name" value="CBM_3"/>
    <property type="match status" value="1"/>
</dbReference>
<dbReference type="GO" id="GO:0020037">
    <property type="term" value="F:heme binding"/>
    <property type="evidence" value="ECO:0007669"/>
    <property type="project" value="InterPro"/>
</dbReference>
<evidence type="ECO:0000256" key="1">
    <source>
        <dbReference type="ARBA" id="ARBA00022617"/>
    </source>
</evidence>
<organism evidence="9 10">
    <name type="scientific">Aquimarina spongiae</name>
    <dbReference type="NCBI Taxonomy" id="570521"/>
    <lineage>
        <taxon>Bacteria</taxon>
        <taxon>Pseudomonadati</taxon>
        <taxon>Bacteroidota</taxon>
        <taxon>Flavobacteriia</taxon>
        <taxon>Flavobacteriales</taxon>
        <taxon>Flavobacteriaceae</taxon>
        <taxon>Aquimarina</taxon>
    </lineage>
</organism>
<dbReference type="PANTHER" id="PTHR47197">
    <property type="entry name" value="PROTEIN NIRF"/>
    <property type="match status" value="1"/>
</dbReference>
<dbReference type="SUPFAM" id="SSF49299">
    <property type="entry name" value="PKD domain"/>
    <property type="match status" value="4"/>
</dbReference>
<dbReference type="SUPFAM" id="SSF50974">
    <property type="entry name" value="Nitrous oxide reductase, N-terminal domain"/>
    <property type="match status" value="1"/>
</dbReference>
<dbReference type="GO" id="GO:0046872">
    <property type="term" value="F:metal ion binding"/>
    <property type="evidence" value="ECO:0007669"/>
    <property type="project" value="UniProtKB-KW"/>
</dbReference>
<reference evidence="10" key="1">
    <citation type="submission" date="2016-11" db="EMBL/GenBank/DDBJ databases">
        <authorList>
            <person name="Varghese N."/>
            <person name="Submissions S."/>
        </authorList>
    </citation>
    <scope>NUCLEOTIDE SEQUENCE [LARGE SCALE GENOMIC DNA]</scope>
    <source>
        <strain evidence="10">DSM 22623</strain>
    </source>
</reference>
<dbReference type="InterPro" id="IPR013783">
    <property type="entry name" value="Ig-like_fold"/>
</dbReference>
<keyword evidence="4 5" id="KW-0408">Iron</keyword>
<dbReference type="Pfam" id="PF21419">
    <property type="entry name" value="RoxA-like_Cyt-c"/>
    <property type="match status" value="1"/>
</dbReference>
<evidence type="ECO:0000259" key="6">
    <source>
        <dbReference type="PROSITE" id="PS50093"/>
    </source>
</evidence>
<evidence type="ECO:0000259" key="7">
    <source>
        <dbReference type="PROSITE" id="PS51007"/>
    </source>
</evidence>
<evidence type="ECO:0000313" key="9">
    <source>
        <dbReference type="EMBL" id="SHJ27430.1"/>
    </source>
</evidence>
<feature type="domain" description="Cytochrome c" evidence="7">
    <location>
        <begin position="925"/>
        <end position="1052"/>
    </location>
</feature>
<dbReference type="PROSITE" id="PS50093">
    <property type="entry name" value="PKD"/>
    <property type="match status" value="4"/>
</dbReference>
<evidence type="ECO:0000313" key="10">
    <source>
        <dbReference type="Proteomes" id="UP000184432"/>
    </source>
</evidence>
<accession>A0A1M6HYZ2</accession>
<dbReference type="InterPro" id="IPR035986">
    <property type="entry name" value="PKD_dom_sf"/>
</dbReference>
<dbReference type="OrthoDB" id="9805202at2"/>
<protein>
    <submittedName>
        <fullName evidence="9">Por secretion system C-terminal sorting domain-containing protein</fullName>
    </submittedName>
</protein>
<dbReference type="InterPro" id="IPR026444">
    <property type="entry name" value="Secre_tail"/>
</dbReference>
<dbReference type="InterPro" id="IPR009056">
    <property type="entry name" value="Cyt_c-like_dom"/>
</dbReference>
<dbReference type="PROSITE" id="PS51172">
    <property type="entry name" value="CBM3"/>
    <property type="match status" value="1"/>
</dbReference>
<dbReference type="SUPFAM" id="SSF49384">
    <property type="entry name" value="Carbohydrate-binding domain"/>
    <property type="match status" value="1"/>
</dbReference>
<keyword evidence="2 5" id="KW-0479">Metal-binding</keyword>
<dbReference type="STRING" id="570521.SAMN04488508_1074"/>
<dbReference type="Gene3D" id="2.130.10.10">
    <property type="entry name" value="YVTN repeat-like/Quinoprotein amine dehydrogenase"/>
    <property type="match status" value="2"/>
</dbReference>
<dbReference type="NCBIfam" id="TIGR04183">
    <property type="entry name" value="Por_Secre_tail"/>
    <property type="match status" value="1"/>
</dbReference>
<keyword evidence="1 5" id="KW-0349">Heme</keyword>
<dbReference type="PROSITE" id="PS51007">
    <property type="entry name" value="CYTC"/>
    <property type="match status" value="2"/>
</dbReference>
<dbReference type="Proteomes" id="UP000184432">
    <property type="component" value="Unassembled WGS sequence"/>
</dbReference>
<dbReference type="Pfam" id="PF18911">
    <property type="entry name" value="PKD_4"/>
    <property type="match status" value="4"/>
</dbReference>
<dbReference type="Gene3D" id="1.10.760.10">
    <property type="entry name" value="Cytochrome c-like domain"/>
    <property type="match status" value="2"/>
</dbReference>
<dbReference type="InterPro" id="IPR051200">
    <property type="entry name" value="Host-pathogen_enzymatic-act"/>
</dbReference>
<dbReference type="GO" id="GO:0009055">
    <property type="term" value="F:electron transfer activity"/>
    <property type="evidence" value="ECO:0007669"/>
    <property type="project" value="InterPro"/>
</dbReference>
<evidence type="ECO:0000259" key="8">
    <source>
        <dbReference type="PROSITE" id="PS51172"/>
    </source>
</evidence>
<feature type="domain" description="CBM3" evidence="8">
    <location>
        <begin position="1677"/>
        <end position="1823"/>
    </location>
</feature>
<dbReference type="EMBL" id="FQYP01000007">
    <property type="protein sequence ID" value="SHJ27430.1"/>
    <property type="molecule type" value="Genomic_DNA"/>
</dbReference>
<name>A0A1M6HYZ2_9FLAO</name>
<evidence type="ECO:0000256" key="5">
    <source>
        <dbReference type="PROSITE-ProRule" id="PRU00433"/>
    </source>
</evidence>
<evidence type="ECO:0000256" key="4">
    <source>
        <dbReference type="ARBA" id="ARBA00023004"/>
    </source>
</evidence>